<name>A0A1F6X825_9BACT</name>
<protein>
    <recommendedName>
        <fullName evidence="7">Amidophosphoribosyltransferase</fullName>
        <shortName evidence="7">ATase</shortName>
        <ecNumber evidence="7">2.4.2.14</ecNumber>
    </recommendedName>
    <alternativeName>
        <fullName evidence="7">Glutamine phosphoribosylpyrophosphate amidotransferase</fullName>
        <shortName evidence="7">GPATase</shortName>
    </alternativeName>
</protein>
<proteinExistence type="inferred from homology"/>
<dbReference type="UniPathway" id="UPA00074">
    <property type="reaction ID" value="UER00124"/>
</dbReference>
<evidence type="ECO:0000256" key="10">
    <source>
        <dbReference type="PIRSR" id="PIRSR000485-2"/>
    </source>
</evidence>
<dbReference type="HAMAP" id="MF_01931">
    <property type="entry name" value="PurF"/>
    <property type="match status" value="1"/>
</dbReference>
<reference evidence="12 13" key="1">
    <citation type="journal article" date="2016" name="Nat. Commun.">
        <title>Thousands of microbial genomes shed light on interconnected biogeochemical processes in an aquifer system.</title>
        <authorList>
            <person name="Anantharaman K."/>
            <person name="Brown C.T."/>
            <person name="Hug L.A."/>
            <person name="Sharon I."/>
            <person name="Castelle C.J."/>
            <person name="Probst A.J."/>
            <person name="Thomas B.C."/>
            <person name="Singh A."/>
            <person name="Wilkins M.J."/>
            <person name="Karaoz U."/>
            <person name="Brodie E.L."/>
            <person name="Williams K.H."/>
            <person name="Hubbard S.S."/>
            <person name="Banfield J.F."/>
        </authorList>
    </citation>
    <scope>NUCLEOTIDE SEQUENCE [LARGE SCALE GENOMIC DNA]</scope>
</reference>
<organism evidence="12 13">
    <name type="scientific">Candidatus Nomurabacteria bacterium RIFCSPLOWO2_01_FULL_40_15</name>
    <dbReference type="NCBI Taxonomy" id="1801772"/>
    <lineage>
        <taxon>Bacteria</taxon>
        <taxon>Candidatus Nomuraibacteriota</taxon>
    </lineage>
</organism>
<feature type="binding site" evidence="7 10">
    <location>
        <position position="370"/>
    </location>
    <ligand>
        <name>Mg(2+)</name>
        <dbReference type="ChEBI" id="CHEBI:18420"/>
    </ligand>
</feature>
<dbReference type="SUPFAM" id="SSF56235">
    <property type="entry name" value="N-terminal nucleophile aminohydrolases (Ntn hydrolases)"/>
    <property type="match status" value="1"/>
</dbReference>
<comment type="function">
    <text evidence="7">Catalyzes the formation of phosphoribosylamine from phosphoribosylpyrophosphate (PRPP) and glutamine.</text>
</comment>
<evidence type="ECO:0000259" key="11">
    <source>
        <dbReference type="PROSITE" id="PS51278"/>
    </source>
</evidence>
<dbReference type="InterPro" id="IPR005854">
    <property type="entry name" value="PurF"/>
</dbReference>
<evidence type="ECO:0000256" key="3">
    <source>
        <dbReference type="ARBA" id="ARBA00022676"/>
    </source>
</evidence>
<dbReference type="GO" id="GO:0006189">
    <property type="term" value="P:'de novo' IMP biosynthetic process"/>
    <property type="evidence" value="ECO:0007669"/>
    <property type="project" value="UniProtKB-UniRule"/>
</dbReference>
<comment type="catalytic activity">
    <reaction evidence="7 8">
        <text>5-phospho-beta-D-ribosylamine + L-glutamate + diphosphate = 5-phospho-alpha-D-ribose 1-diphosphate + L-glutamine + H2O</text>
        <dbReference type="Rhea" id="RHEA:14905"/>
        <dbReference type="ChEBI" id="CHEBI:15377"/>
        <dbReference type="ChEBI" id="CHEBI:29985"/>
        <dbReference type="ChEBI" id="CHEBI:33019"/>
        <dbReference type="ChEBI" id="CHEBI:58017"/>
        <dbReference type="ChEBI" id="CHEBI:58359"/>
        <dbReference type="ChEBI" id="CHEBI:58681"/>
        <dbReference type="EC" id="2.4.2.14"/>
    </reaction>
</comment>
<dbReference type="Pfam" id="PF13522">
    <property type="entry name" value="GATase_6"/>
    <property type="match status" value="1"/>
</dbReference>
<evidence type="ECO:0000256" key="9">
    <source>
        <dbReference type="PIRSR" id="PIRSR000485-1"/>
    </source>
</evidence>
<comment type="caution">
    <text evidence="12">The sequence shown here is derived from an EMBL/GenBank/DDBJ whole genome shotgun (WGS) entry which is preliminary data.</text>
</comment>
<keyword evidence="5 7" id="KW-0658">Purine biosynthesis</keyword>
<comment type="cofactor">
    <cofactor evidence="7 10">
        <name>Mg(2+)</name>
        <dbReference type="ChEBI" id="CHEBI:18420"/>
    </cofactor>
    <text evidence="7 10">Binds 1 Mg(2+) ion per subunit.</text>
</comment>
<evidence type="ECO:0000313" key="13">
    <source>
        <dbReference type="Proteomes" id="UP000176814"/>
    </source>
</evidence>
<dbReference type="SUPFAM" id="SSF53271">
    <property type="entry name" value="PRTase-like"/>
    <property type="match status" value="1"/>
</dbReference>
<keyword evidence="7 10" id="KW-0479">Metal-binding</keyword>
<accession>A0A1F6X825</accession>
<keyword evidence="6 7" id="KW-0315">Glutamine amidotransferase</keyword>
<evidence type="ECO:0000256" key="4">
    <source>
        <dbReference type="ARBA" id="ARBA00022679"/>
    </source>
</evidence>
<dbReference type="AlphaFoldDB" id="A0A1F6X825"/>
<dbReference type="Gene3D" id="3.60.20.10">
    <property type="entry name" value="Glutamine Phosphoribosylpyrophosphate, subunit 1, domain 1"/>
    <property type="match status" value="1"/>
</dbReference>
<dbReference type="InterPro" id="IPR029057">
    <property type="entry name" value="PRTase-like"/>
</dbReference>
<comment type="pathway">
    <text evidence="1 7 8">Purine metabolism; IMP biosynthesis via de novo pathway; N(1)-(5-phospho-D-ribosyl)glycinamide from 5-phospho-alpha-D-ribose 1-diphosphate: step 1/2.</text>
</comment>
<dbReference type="Pfam" id="PF00156">
    <property type="entry name" value="Pribosyltran"/>
    <property type="match status" value="1"/>
</dbReference>
<dbReference type="GO" id="GO:0004044">
    <property type="term" value="F:amidophosphoribosyltransferase activity"/>
    <property type="evidence" value="ECO:0007669"/>
    <property type="project" value="UniProtKB-UniRule"/>
</dbReference>
<dbReference type="GO" id="GO:0009113">
    <property type="term" value="P:purine nucleobase biosynthetic process"/>
    <property type="evidence" value="ECO:0007669"/>
    <property type="project" value="UniProtKB-UniRule"/>
</dbReference>
<evidence type="ECO:0000256" key="5">
    <source>
        <dbReference type="ARBA" id="ARBA00022755"/>
    </source>
</evidence>
<sequence length="484" mass="54172">MGCRYLKTQLIISEKMDRDLNEKCAVFGIFGDSASSARETYFGLFALQHRGQEHSGIATTDGKEIHLHKGSGLVSQIYTEDILKKLPGFAAIGHNRYSTSHGNHVEYAQPFVYENLFAFGHNGNLPSIKKLVEFLESQNETTKHRSDSQLMSQAIGVYMKEGNSLPDAIEKAYPLFTGAFSCVVLGHNSMVAFRDPRGIRPLVLGKKGTEIIVSSETCAFETIGAEFIREVEPGEMVVITKNKIESKKLANENPKLDIFEFIYFARYDSVMLNKAVYEVRKNLGRILARENKKINKLNVDMIIPVPETAISAAIGYAEESGIPFEMGISKNRYINRTFIEPTQEVREEKVKLKLTPLKEVIKGKRIAVMDDSIVRGTTSRQIVKMLFEAGAKEVHFLVSSAPIRFPDFYGIDTPNQKELIASTKTVKEICEFIGATSLSYLSIDGMIEATGLPRESFSLSSFDGAYPINIEEREKEINYDVPTK</sequence>
<feature type="binding site" evidence="7 10">
    <location>
        <position position="371"/>
    </location>
    <ligand>
        <name>Mg(2+)</name>
        <dbReference type="ChEBI" id="CHEBI:18420"/>
    </ligand>
</feature>
<dbReference type="EMBL" id="MFUW01000020">
    <property type="protein sequence ID" value="OGI90175.1"/>
    <property type="molecule type" value="Genomic_DNA"/>
</dbReference>
<dbReference type="InterPro" id="IPR017932">
    <property type="entry name" value="GATase_2_dom"/>
</dbReference>
<feature type="domain" description="Glutamine amidotransferase type-2" evidence="11">
    <location>
        <begin position="24"/>
        <end position="242"/>
    </location>
</feature>
<evidence type="ECO:0000256" key="1">
    <source>
        <dbReference type="ARBA" id="ARBA00005209"/>
    </source>
</evidence>
<dbReference type="Gene3D" id="3.40.50.2020">
    <property type="match status" value="1"/>
</dbReference>
<dbReference type="PROSITE" id="PS51278">
    <property type="entry name" value="GATASE_TYPE_2"/>
    <property type="match status" value="1"/>
</dbReference>
<dbReference type="Proteomes" id="UP000176814">
    <property type="component" value="Unassembled WGS sequence"/>
</dbReference>
<dbReference type="PIRSF" id="PIRSF000485">
    <property type="entry name" value="Amd_phspho_trans"/>
    <property type="match status" value="1"/>
</dbReference>
<dbReference type="CDD" id="cd06223">
    <property type="entry name" value="PRTases_typeI"/>
    <property type="match status" value="1"/>
</dbReference>
<dbReference type="InterPro" id="IPR000836">
    <property type="entry name" value="PRTase_dom"/>
</dbReference>
<evidence type="ECO:0000256" key="7">
    <source>
        <dbReference type="HAMAP-Rule" id="MF_01931"/>
    </source>
</evidence>
<dbReference type="NCBIfam" id="TIGR01134">
    <property type="entry name" value="purF"/>
    <property type="match status" value="1"/>
</dbReference>
<comment type="similarity">
    <text evidence="2 7 8">In the C-terminal section; belongs to the purine/pyrimidine phosphoribosyltransferase family.</text>
</comment>
<evidence type="ECO:0000256" key="6">
    <source>
        <dbReference type="ARBA" id="ARBA00022962"/>
    </source>
</evidence>
<evidence type="ECO:0000313" key="12">
    <source>
        <dbReference type="EMBL" id="OGI90175.1"/>
    </source>
</evidence>
<gene>
    <name evidence="7" type="primary">purF</name>
    <name evidence="12" type="ORF">A2911_02090</name>
</gene>
<keyword evidence="3 7" id="KW-0328">Glycosyltransferase</keyword>
<feature type="active site" description="Nucleophile" evidence="7 9">
    <location>
        <position position="24"/>
    </location>
</feature>
<dbReference type="PANTHER" id="PTHR11907">
    <property type="entry name" value="AMIDOPHOSPHORIBOSYLTRANSFERASE"/>
    <property type="match status" value="1"/>
</dbReference>
<evidence type="ECO:0000256" key="8">
    <source>
        <dbReference type="PIRNR" id="PIRNR000485"/>
    </source>
</evidence>
<dbReference type="EC" id="2.4.2.14" evidence="7"/>
<comment type="caution">
    <text evidence="7">Lacks conserved residue(s) required for the propagation of feature annotation.</text>
</comment>
<dbReference type="GO" id="GO:0000287">
    <property type="term" value="F:magnesium ion binding"/>
    <property type="evidence" value="ECO:0007669"/>
    <property type="project" value="UniProtKB-UniRule"/>
</dbReference>
<feature type="binding site" evidence="7 10">
    <location>
        <position position="308"/>
    </location>
    <ligand>
        <name>Mg(2+)</name>
        <dbReference type="ChEBI" id="CHEBI:18420"/>
    </ligand>
</feature>
<keyword evidence="4 7" id="KW-0808">Transferase</keyword>
<keyword evidence="7 10" id="KW-0460">Magnesium</keyword>
<evidence type="ECO:0000256" key="2">
    <source>
        <dbReference type="ARBA" id="ARBA00010138"/>
    </source>
</evidence>
<dbReference type="InterPro" id="IPR029055">
    <property type="entry name" value="Ntn_hydrolases_N"/>
</dbReference>